<accession>A0A443RHK7</accession>
<evidence type="ECO:0000256" key="6">
    <source>
        <dbReference type="RuleBase" id="RU367128"/>
    </source>
</evidence>
<evidence type="ECO:0000313" key="9">
    <source>
        <dbReference type="Proteomes" id="UP000285301"/>
    </source>
</evidence>
<dbReference type="PROSITE" id="PS51421">
    <property type="entry name" value="RAS"/>
    <property type="match status" value="1"/>
</dbReference>
<keyword evidence="6" id="KW-0472">Membrane</keyword>
<evidence type="ECO:0000256" key="3">
    <source>
        <dbReference type="ARBA" id="ARBA00023134"/>
    </source>
</evidence>
<keyword evidence="2 6" id="KW-0547">Nucleotide-binding</keyword>
<dbReference type="PRINTS" id="PR00449">
    <property type="entry name" value="RASTRNSFRMNG"/>
</dbReference>
<dbReference type="GO" id="GO:0090385">
    <property type="term" value="P:phagosome-lysosome fusion"/>
    <property type="evidence" value="ECO:0007669"/>
    <property type="project" value="TreeGrafter"/>
</dbReference>
<dbReference type="SMART" id="SM00173">
    <property type="entry name" value="RAS"/>
    <property type="match status" value="1"/>
</dbReference>
<dbReference type="AlphaFoldDB" id="A0A443RHK7"/>
<dbReference type="PROSITE" id="PS51419">
    <property type="entry name" value="RAB"/>
    <property type="match status" value="1"/>
</dbReference>
<comment type="caution">
    <text evidence="8">The sequence shown here is derived from an EMBL/GenBank/DDBJ whole genome shotgun (WGS) entry which is preliminary data.</text>
</comment>
<dbReference type="PROSITE" id="PS51420">
    <property type="entry name" value="RHO"/>
    <property type="match status" value="1"/>
</dbReference>
<keyword evidence="5 6" id="KW-0636">Prenylation</keyword>
<dbReference type="OrthoDB" id="1436450at2759"/>
<comment type="function">
    <text evidence="6">The small GTPases Rab are key regulators in vesicle trafficking.</text>
</comment>
<dbReference type="GO" id="GO:0005802">
    <property type="term" value="C:trans-Golgi network"/>
    <property type="evidence" value="ECO:0007669"/>
    <property type="project" value="UniProtKB-UniRule"/>
</dbReference>
<dbReference type="Gene3D" id="3.40.50.300">
    <property type="entry name" value="P-loop containing nucleotide triphosphate hydrolases"/>
    <property type="match status" value="1"/>
</dbReference>
<dbReference type="GO" id="GO:0045335">
    <property type="term" value="C:phagocytic vesicle"/>
    <property type="evidence" value="ECO:0007669"/>
    <property type="project" value="TreeGrafter"/>
</dbReference>
<evidence type="ECO:0000313" key="8">
    <source>
        <dbReference type="EMBL" id="RWS14738.1"/>
    </source>
</evidence>
<dbReference type="InterPro" id="IPR005225">
    <property type="entry name" value="Small_GTP-bd"/>
</dbReference>
<gene>
    <name evidence="8" type="ORF">B4U79_11947</name>
</gene>
<evidence type="ECO:0000256" key="5">
    <source>
        <dbReference type="ARBA" id="ARBA00023289"/>
    </source>
</evidence>
<sequence length="299" mass="34230">MDDEKRDDTDKNESSDDESNSEAEEFISSIGSSSSSSSLKTIDDKCCGGDEMRQLITNDSHDIEAKQSFRSEAAIYDQEEKLKKTFAEIKKHTKEYFFKLLVIGEIGTGKTSFINRYVHKQFSTQYRATIGLDFALKVINWDKNTIIRLQLWDIAGQERFGSMTRVYYKEAVGAFVVFDVTRKQSLDHVIKWKSDLDAKVCLPDGEPIPSVLLANKCDLNKDEYATNASLMNQFCEKHQFSGWFYTSAKNNINIDECANFLISKVLEKHTLFLDSWHLNSDILNLSANVEEANRNRCRC</sequence>
<dbReference type="InterPro" id="IPR027417">
    <property type="entry name" value="P-loop_NTPase"/>
</dbReference>
<dbReference type="GO" id="GO:0003924">
    <property type="term" value="F:GTPase activity"/>
    <property type="evidence" value="ECO:0007669"/>
    <property type="project" value="UniProtKB-UniRule"/>
</dbReference>
<comment type="similarity">
    <text evidence="1 6">Belongs to the small GTPase superfamily. Rab family.</text>
</comment>
<keyword evidence="3 6" id="KW-0342">GTP-binding</keyword>
<dbReference type="STRING" id="1965070.A0A443RHK7"/>
<organism evidence="8 9">
    <name type="scientific">Dinothrombium tinctorium</name>
    <dbReference type="NCBI Taxonomy" id="1965070"/>
    <lineage>
        <taxon>Eukaryota</taxon>
        <taxon>Metazoa</taxon>
        <taxon>Ecdysozoa</taxon>
        <taxon>Arthropoda</taxon>
        <taxon>Chelicerata</taxon>
        <taxon>Arachnida</taxon>
        <taxon>Acari</taxon>
        <taxon>Acariformes</taxon>
        <taxon>Trombidiformes</taxon>
        <taxon>Prostigmata</taxon>
        <taxon>Anystina</taxon>
        <taxon>Parasitengona</taxon>
        <taxon>Trombidioidea</taxon>
        <taxon>Trombidiidae</taxon>
        <taxon>Dinothrombium</taxon>
    </lineage>
</organism>
<dbReference type="EMBL" id="NCKU01000633">
    <property type="protein sequence ID" value="RWS14738.1"/>
    <property type="molecule type" value="Genomic_DNA"/>
</dbReference>
<keyword evidence="9" id="KW-1185">Reference proteome</keyword>
<dbReference type="NCBIfam" id="TIGR00231">
    <property type="entry name" value="small_GTP"/>
    <property type="match status" value="1"/>
</dbReference>
<dbReference type="GO" id="GO:0005764">
    <property type="term" value="C:lysosome"/>
    <property type="evidence" value="ECO:0007669"/>
    <property type="project" value="TreeGrafter"/>
</dbReference>
<feature type="compositionally biased region" description="Low complexity" evidence="7">
    <location>
        <begin position="27"/>
        <end position="38"/>
    </location>
</feature>
<comment type="subcellular location">
    <subcellularLocation>
        <location evidence="6">Membrane</location>
        <topology evidence="6">Lipid-anchor</topology>
    </subcellularLocation>
</comment>
<dbReference type="Pfam" id="PF00071">
    <property type="entry name" value="Ras"/>
    <property type="match status" value="1"/>
</dbReference>
<dbReference type="FunFam" id="3.40.50.300:FF:000222">
    <property type="entry name" value="RAB32, member RAS oncogene family"/>
    <property type="match status" value="1"/>
</dbReference>
<dbReference type="SUPFAM" id="SSF52540">
    <property type="entry name" value="P-loop containing nucleoside triphosphate hydrolases"/>
    <property type="match status" value="1"/>
</dbReference>
<protein>
    <recommendedName>
        <fullName evidence="6">Ras-related protein Rab</fullName>
    </recommendedName>
</protein>
<dbReference type="GO" id="GO:0005525">
    <property type="term" value="F:GTP binding"/>
    <property type="evidence" value="ECO:0007669"/>
    <property type="project" value="UniProtKB-UniRule"/>
</dbReference>
<keyword evidence="4 6" id="KW-0449">Lipoprotein</keyword>
<dbReference type="SMART" id="SM00174">
    <property type="entry name" value="RHO"/>
    <property type="match status" value="1"/>
</dbReference>
<dbReference type="CDD" id="cd04107">
    <property type="entry name" value="Rab32_Rab38"/>
    <property type="match status" value="1"/>
</dbReference>
<dbReference type="InterPro" id="IPR030697">
    <property type="entry name" value="Rab29/Rab38/Rab32"/>
</dbReference>
<dbReference type="PANTHER" id="PTHR47981:SF41">
    <property type="entry name" value="RAS-RELATED PROTEIN RAB-32 ISOFORM X1"/>
    <property type="match status" value="1"/>
</dbReference>
<name>A0A443RHK7_9ACAR</name>
<reference evidence="8 9" key="1">
    <citation type="journal article" date="2018" name="Gigascience">
        <title>Genomes of trombidid mites reveal novel predicted allergens and laterally-transferred genes associated with secondary metabolism.</title>
        <authorList>
            <person name="Dong X."/>
            <person name="Chaisiri K."/>
            <person name="Xia D."/>
            <person name="Armstrong S.D."/>
            <person name="Fang Y."/>
            <person name="Donnelly M.J."/>
            <person name="Kadowaki T."/>
            <person name="McGarry J.W."/>
            <person name="Darby A.C."/>
            <person name="Makepeace B.L."/>
        </authorList>
    </citation>
    <scope>NUCLEOTIDE SEQUENCE [LARGE SCALE GENOMIC DNA]</scope>
    <source>
        <strain evidence="8">UoL-WK</strain>
    </source>
</reference>
<proteinExistence type="inferred from homology"/>
<evidence type="ECO:0000256" key="2">
    <source>
        <dbReference type="ARBA" id="ARBA00022741"/>
    </source>
</evidence>
<dbReference type="PANTHER" id="PTHR47981">
    <property type="entry name" value="RAB FAMILY"/>
    <property type="match status" value="1"/>
</dbReference>
<dbReference type="GO" id="GO:0016020">
    <property type="term" value="C:membrane"/>
    <property type="evidence" value="ECO:0007669"/>
    <property type="project" value="UniProtKB-SubCell"/>
</dbReference>
<feature type="region of interest" description="Disordered" evidence="7">
    <location>
        <begin position="1"/>
        <end position="41"/>
    </location>
</feature>
<dbReference type="Proteomes" id="UP000285301">
    <property type="component" value="Unassembled WGS sequence"/>
</dbReference>
<dbReference type="InterPro" id="IPR001806">
    <property type="entry name" value="Small_GTPase"/>
</dbReference>
<feature type="compositionally biased region" description="Acidic residues" evidence="7">
    <location>
        <begin position="15"/>
        <end position="25"/>
    </location>
</feature>
<dbReference type="SMART" id="SM00175">
    <property type="entry name" value="RAB"/>
    <property type="match status" value="1"/>
</dbReference>
<evidence type="ECO:0000256" key="7">
    <source>
        <dbReference type="SAM" id="MobiDB-lite"/>
    </source>
</evidence>
<dbReference type="GO" id="GO:0008333">
    <property type="term" value="P:endosome to lysosome transport"/>
    <property type="evidence" value="ECO:0007669"/>
    <property type="project" value="TreeGrafter"/>
</dbReference>
<dbReference type="GO" id="GO:0005770">
    <property type="term" value="C:late endosome"/>
    <property type="evidence" value="ECO:0007669"/>
    <property type="project" value="TreeGrafter"/>
</dbReference>
<evidence type="ECO:0000256" key="4">
    <source>
        <dbReference type="ARBA" id="ARBA00023288"/>
    </source>
</evidence>
<dbReference type="SMART" id="SM00176">
    <property type="entry name" value="RAN"/>
    <property type="match status" value="1"/>
</dbReference>
<evidence type="ECO:0000256" key="1">
    <source>
        <dbReference type="ARBA" id="ARBA00006270"/>
    </source>
</evidence>
<feature type="compositionally biased region" description="Basic and acidic residues" evidence="7">
    <location>
        <begin position="1"/>
        <end position="14"/>
    </location>
</feature>